<dbReference type="InterPro" id="IPR006680">
    <property type="entry name" value="Amidohydro-rel"/>
</dbReference>
<dbReference type="GO" id="GO:0016787">
    <property type="term" value="F:hydrolase activity"/>
    <property type="evidence" value="ECO:0007669"/>
    <property type="project" value="InterPro"/>
</dbReference>
<dbReference type="Pfam" id="PF04909">
    <property type="entry name" value="Amidohydro_2"/>
    <property type="match status" value="1"/>
</dbReference>
<dbReference type="EMBL" id="BARS01035694">
    <property type="protein sequence ID" value="GAG21459.1"/>
    <property type="molecule type" value="Genomic_DNA"/>
</dbReference>
<evidence type="ECO:0000256" key="1">
    <source>
        <dbReference type="ARBA" id="ARBA00023239"/>
    </source>
</evidence>
<evidence type="ECO:0000313" key="3">
    <source>
        <dbReference type="EMBL" id="GAG21459.1"/>
    </source>
</evidence>
<dbReference type="SUPFAM" id="SSF51556">
    <property type="entry name" value="Metallo-dependent hydrolases"/>
    <property type="match status" value="1"/>
</dbReference>
<dbReference type="PANTHER" id="PTHR21240">
    <property type="entry name" value="2-AMINO-3-CARBOXYLMUCONATE-6-SEMIALDEHYDE DECARBOXYLASE"/>
    <property type="match status" value="1"/>
</dbReference>
<reference evidence="3" key="1">
    <citation type="journal article" date="2014" name="Front. Microbiol.">
        <title>High frequency of phylogenetically diverse reductive dehalogenase-homologous genes in deep subseafloor sedimentary metagenomes.</title>
        <authorList>
            <person name="Kawai M."/>
            <person name="Futagami T."/>
            <person name="Toyoda A."/>
            <person name="Takaki Y."/>
            <person name="Nishi S."/>
            <person name="Hori S."/>
            <person name="Arai W."/>
            <person name="Tsubouchi T."/>
            <person name="Morono Y."/>
            <person name="Uchiyama I."/>
            <person name="Ito T."/>
            <person name="Fujiyama A."/>
            <person name="Inagaki F."/>
            <person name="Takami H."/>
        </authorList>
    </citation>
    <scope>NUCLEOTIDE SEQUENCE</scope>
    <source>
        <strain evidence="3">Expedition CK06-06</strain>
    </source>
</reference>
<keyword evidence="1" id="KW-0456">Lyase</keyword>
<sequence>GIDLSVVLNVGWVSHELCVETNDYILDSASRYPTRLVGFCAIQPGAGDAAIAELERCAEAGAKGIGELRSDVQGFDLTDKAKMKPLVNAALRHDLIFLTHSSEPVGHEYPGKGGITPDALYSFIAAFPNLTLVCAHWGGGLPFYALMPEVDKALANVFFDTAATVFLYKPEIFEQMGRIIGSDKILFGTDYPLMHQSRVLDQIQSAQLPEEDKARILGANAQKLLKLLGGQSSSKLPI</sequence>
<dbReference type="GO" id="GO:0016831">
    <property type="term" value="F:carboxy-lyase activity"/>
    <property type="evidence" value="ECO:0007669"/>
    <property type="project" value="InterPro"/>
</dbReference>
<dbReference type="InterPro" id="IPR032465">
    <property type="entry name" value="ACMSD"/>
</dbReference>
<proteinExistence type="predicted"/>
<dbReference type="GO" id="GO:0019748">
    <property type="term" value="P:secondary metabolic process"/>
    <property type="evidence" value="ECO:0007669"/>
    <property type="project" value="TreeGrafter"/>
</dbReference>
<accession>X0VST2</accession>
<name>X0VST2_9ZZZZ</name>
<organism evidence="3">
    <name type="scientific">marine sediment metagenome</name>
    <dbReference type="NCBI Taxonomy" id="412755"/>
    <lineage>
        <taxon>unclassified sequences</taxon>
        <taxon>metagenomes</taxon>
        <taxon>ecological metagenomes</taxon>
    </lineage>
</organism>
<dbReference type="InterPro" id="IPR032466">
    <property type="entry name" value="Metal_Hydrolase"/>
</dbReference>
<comment type="caution">
    <text evidence="3">The sequence shown here is derived from an EMBL/GenBank/DDBJ whole genome shotgun (WGS) entry which is preliminary data.</text>
</comment>
<dbReference type="GO" id="GO:0005737">
    <property type="term" value="C:cytoplasm"/>
    <property type="evidence" value="ECO:0007669"/>
    <property type="project" value="TreeGrafter"/>
</dbReference>
<dbReference type="Gene3D" id="3.20.20.140">
    <property type="entry name" value="Metal-dependent hydrolases"/>
    <property type="match status" value="1"/>
</dbReference>
<feature type="non-terminal residue" evidence="3">
    <location>
        <position position="1"/>
    </location>
</feature>
<feature type="domain" description="Amidohydrolase-related" evidence="2">
    <location>
        <begin position="11"/>
        <end position="227"/>
    </location>
</feature>
<dbReference type="PANTHER" id="PTHR21240:SF28">
    <property type="entry name" value="ISO-OROTATE DECARBOXYLASE (EUROFUNG)"/>
    <property type="match status" value="1"/>
</dbReference>
<gene>
    <name evidence="3" type="ORF">S01H1_54967</name>
</gene>
<dbReference type="AlphaFoldDB" id="X0VST2"/>
<evidence type="ECO:0000259" key="2">
    <source>
        <dbReference type="Pfam" id="PF04909"/>
    </source>
</evidence>
<protein>
    <recommendedName>
        <fullName evidence="2">Amidohydrolase-related domain-containing protein</fullName>
    </recommendedName>
</protein>